<evidence type="ECO:0000256" key="5">
    <source>
        <dbReference type="ARBA" id="ARBA00022989"/>
    </source>
</evidence>
<dbReference type="InterPro" id="IPR020846">
    <property type="entry name" value="MFS_dom"/>
</dbReference>
<dbReference type="PROSITE" id="PS50850">
    <property type="entry name" value="MFS"/>
    <property type="match status" value="1"/>
</dbReference>
<feature type="transmembrane region" description="Helical" evidence="8">
    <location>
        <begin position="116"/>
        <end position="134"/>
    </location>
</feature>
<keyword evidence="5 8" id="KW-1133">Transmembrane helix</keyword>
<dbReference type="GO" id="GO:0022857">
    <property type="term" value="F:transmembrane transporter activity"/>
    <property type="evidence" value="ECO:0007669"/>
    <property type="project" value="InterPro"/>
</dbReference>
<dbReference type="InterPro" id="IPR036259">
    <property type="entry name" value="MFS_trans_sf"/>
</dbReference>
<feature type="transmembrane region" description="Helical" evidence="8">
    <location>
        <begin position="255"/>
        <end position="274"/>
    </location>
</feature>
<feature type="transmembrane region" description="Helical" evidence="8">
    <location>
        <begin position="58"/>
        <end position="80"/>
    </location>
</feature>
<evidence type="ECO:0000313" key="11">
    <source>
        <dbReference type="Proteomes" id="UP000663791"/>
    </source>
</evidence>
<evidence type="ECO:0000259" key="9">
    <source>
        <dbReference type="PROSITE" id="PS50850"/>
    </source>
</evidence>
<evidence type="ECO:0000256" key="2">
    <source>
        <dbReference type="ARBA" id="ARBA00022448"/>
    </source>
</evidence>
<proteinExistence type="predicted"/>
<evidence type="ECO:0000256" key="4">
    <source>
        <dbReference type="ARBA" id="ARBA00022692"/>
    </source>
</evidence>
<feature type="transmembrane region" description="Helical" evidence="8">
    <location>
        <begin position="294"/>
        <end position="312"/>
    </location>
</feature>
<dbReference type="AlphaFoldDB" id="A0A938XZU8"/>
<feature type="transmembrane region" description="Helical" evidence="8">
    <location>
        <begin position="368"/>
        <end position="391"/>
    </location>
</feature>
<accession>A0A938XZU8</accession>
<keyword evidence="4 8" id="KW-0812">Transmembrane</keyword>
<evidence type="ECO:0000256" key="3">
    <source>
        <dbReference type="ARBA" id="ARBA00022475"/>
    </source>
</evidence>
<evidence type="ECO:0000256" key="7">
    <source>
        <dbReference type="SAM" id="MobiDB-lite"/>
    </source>
</evidence>
<dbReference type="Proteomes" id="UP000663791">
    <property type="component" value="Unassembled WGS sequence"/>
</dbReference>
<feature type="transmembrane region" description="Helical" evidence="8">
    <location>
        <begin position="479"/>
        <end position="498"/>
    </location>
</feature>
<dbReference type="Pfam" id="PF07690">
    <property type="entry name" value="MFS_1"/>
    <property type="match status" value="1"/>
</dbReference>
<dbReference type="Gene3D" id="1.20.1720.10">
    <property type="entry name" value="Multidrug resistance protein D"/>
    <property type="match status" value="1"/>
</dbReference>
<dbReference type="PANTHER" id="PTHR42718:SF46">
    <property type="entry name" value="BLR6921 PROTEIN"/>
    <property type="match status" value="1"/>
</dbReference>
<feature type="transmembrane region" description="Helical" evidence="8">
    <location>
        <begin position="319"/>
        <end position="338"/>
    </location>
</feature>
<keyword evidence="11" id="KW-1185">Reference proteome</keyword>
<reference evidence="10" key="1">
    <citation type="submission" date="2021-01" db="EMBL/GenBank/DDBJ databases">
        <title>Novel species in genus Nocardioides.</title>
        <authorList>
            <person name="Zhang G."/>
        </authorList>
    </citation>
    <scope>NUCLEOTIDE SEQUENCE</scope>
    <source>
        <strain evidence="10">Zg-536</strain>
    </source>
</reference>
<dbReference type="InterPro" id="IPR011701">
    <property type="entry name" value="MFS"/>
</dbReference>
<comment type="subcellular location">
    <subcellularLocation>
        <location evidence="1">Cell membrane</location>
        <topology evidence="1">Multi-pass membrane protein</topology>
    </subcellularLocation>
</comment>
<keyword evidence="2" id="KW-0813">Transport</keyword>
<organism evidence="10 11">
    <name type="scientific">Nocardioides faecalis</name>
    <dbReference type="NCBI Taxonomy" id="2803858"/>
    <lineage>
        <taxon>Bacteria</taxon>
        <taxon>Bacillati</taxon>
        <taxon>Actinomycetota</taxon>
        <taxon>Actinomycetes</taxon>
        <taxon>Propionibacteriales</taxon>
        <taxon>Nocardioidaceae</taxon>
        <taxon>Nocardioides</taxon>
    </lineage>
</organism>
<dbReference type="SUPFAM" id="SSF103473">
    <property type="entry name" value="MFS general substrate transporter"/>
    <property type="match status" value="1"/>
</dbReference>
<evidence type="ECO:0000256" key="8">
    <source>
        <dbReference type="SAM" id="Phobius"/>
    </source>
</evidence>
<feature type="transmembrane region" description="Helical" evidence="8">
    <location>
        <begin position="86"/>
        <end position="104"/>
    </location>
</feature>
<feature type="transmembrane region" description="Helical" evidence="8">
    <location>
        <begin position="27"/>
        <end position="46"/>
    </location>
</feature>
<sequence length="542" mass="56004">MLVLDGTITNIALPHIARDLAMTGGTLTWVVTIYALSFGGLLLLGGRLGDLLGRRRTFTVGLSIFAFASLLGGCATEGWMLLASRALQGVGAALASPAALALITTNFPVGPQRSKAMGVFAGMSGIGAATGLLLGGFLTGLDSIFGMEVTGWRLTLWINAPIGLVAALLAPRWLRESERSNARLDVPGAVTATGGLLALVYGLSRAGEAEHGWDDPITALTLAVGVALLVAFVVTERRVAAPLMPLRLLLDRTRGTSFGAMIFAAAAMFAMFYFNGQFVQRIMGYEPLHAGVAFLPFSVAVMTGAAIASIGVRKVSVRYITGTGTLLASIALFGFSRYDVDDSVEAVLRSMAPGGEPIGAGVSYLTDFLPFLVMMGIGMGMTFVPMTLTAVHAVRREDAGVGSGMLNTVQQVGGALGLAILGTVSLHFINDRTTDISGPLREGIAAGGLDPDASVPGGSLSYLDSALYTATYTEGATHAFLGASVLMLVASLVIWTFMRVSPTELTGPQGAGHGEDVTGSTAERTDGTTDGKAAEDVPAPPV</sequence>
<dbReference type="EMBL" id="JAERTX010000004">
    <property type="protein sequence ID" value="MBM9459271.1"/>
    <property type="molecule type" value="Genomic_DNA"/>
</dbReference>
<name>A0A938XZU8_9ACTN</name>
<feature type="region of interest" description="Disordered" evidence="7">
    <location>
        <begin position="505"/>
        <end position="542"/>
    </location>
</feature>
<feature type="compositionally biased region" description="Basic and acidic residues" evidence="7">
    <location>
        <begin position="523"/>
        <end position="535"/>
    </location>
</feature>
<evidence type="ECO:0000256" key="6">
    <source>
        <dbReference type="ARBA" id="ARBA00023136"/>
    </source>
</evidence>
<keyword evidence="3" id="KW-1003">Cell membrane</keyword>
<gene>
    <name evidence="10" type="ORF">JK386_05100</name>
</gene>
<feature type="transmembrane region" description="Helical" evidence="8">
    <location>
        <begin position="186"/>
        <end position="204"/>
    </location>
</feature>
<feature type="transmembrane region" description="Helical" evidence="8">
    <location>
        <begin position="154"/>
        <end position="174"/>
    </location>
</feature>
<feature type="transmembrane region" description="Helical" evidence="8">
    <location>
        <begin position="216"/>
        <end position="234"/>
    </location>
</feature>
<dbReference type="Gene3D" id="1.20.1250.20">
    <property type="entry name" value="MFS general substrate transporter like domains"/>
    <property type="match status" value="1"/>
</dbReference>
<protein>
    <submittedName>
        <fullName evidence="10">MFS transporter</fullName>
    </submittedName>
</protein>
<dbReference type="CDD" id="cd17321">
    <property type="entry name" value="MFS_MMR_MDR_like"/>
    <property type="match status" value="1"/>
</dbReference>
<feature type="domain" description="Major facilitator superfamily (MFS) profile" evidence="9">
    <location>
        <begin position="1"/>
        <end position="502"/>
    </location>
</feature>
<feature type="transmembrane region" description="Helical" evidence="8">
    <location>
        <begin position="412"/>
        <end position="429"/>
    </location>
</feature>
<comment type="caution">
    <text evidence="10">The sequence shown here is derived from an EMBL/GenBank/DDBJ whole genome shotgun (WGS) entry which is preliminary data.</text>
</comment>
<dbReference type="GO" id="GO:0005886">
    <property type="term" value="C:plasma membrane"/>
    <property type="evidence" value="ECO:0007669"/>
    <property type="project" value="UniProtKB-SubCell"/>
</dbReference>
<dbReference type="PANTHER" id="PTHR42718">
    <property type="entry name" value="MAJOR FACILITATOR SUPERFAMILY MULTIDRUG TRANSPORTER MFSC"/>
    <property type="match status" value="1"/>
</dbReference>
<evidence type="ECO:0000313" key="10">
    <source>
        <dbReference type="EMBL" id="MBM9459271.1"/>
    </source>
</evidence>
<evidence type="ECO:0000256" key="1">
    <source>
        <dbReference type="ARBA" id="ARBA00004651"/>
    </source>
</evidence>
<keyword evidence="6 8" id="KW-0472">Membrane</keyword>